<organism evidence="5 6">
    <name type="scientific">Thermocladium modestius</name>
    <dbReference type="NCBI Taxonomy" id="62609"/>
    <lineage>
        <taxon>Archaea</taxon>
        <taxon>Thermoproteota</taxon>
        <taxon>Thermoprotei</taxon>
        <taxon>Thermoproteales</taxon>
        <taxon>Thermoproteaceae</taxon>
        <taxon>Thermocladium</taxon>
    </lineage>
</organism>
<evidence type="ECO:0000313" key="5">
    <source>
        <dbReference type="EMBL" id="GGP19728.1"/>
    </source>
</evidence>
<evidence type="ECO:0000256" key="2">
    <source>
        <dbReference type="ARBA" id="ARBA00023043"/>
    </source>
</evidence>
<evidence type="ECO:0000313" key="6">
    <source>
        <dbReference type="Proteomes" id="UP000610960"/>
    </source>
</evidence>
<reference evidence="5" key="1">
    <citation type="journal article" date="2014" name="Int. J. Syst. Evol. Microbiol.">
        <title>Complete genome sequence of Corynebacterium casei LMG S-19264T (=DSM 44701T), isolated from a smear-ripened cheese.</title>
        <authorList>
            <consortium name="US DOE Joint Genome Institute (JGI-PGF)"/>
            <person name="Walter F."/>
            <person name="Albersmeier A."/>
            <person name="Kalinowski J."/>
            <person name="Ruckert C."/>
        </authorList>
    </citation>
    <scope>NUCLEOTIDE SEQUENCE</scope>
    <source>
        <strain evidence="5">JCM 10088</strain>
    </source>
</reference>
<feature type="repeat" description="ANK" evidence="3">
    <location>
        <begin position="307"/>
        <end position="339"/>
    </location>
</feature>
<feature type="domain" description="Protein kinase" evidence="4">
    <location>
        <begin position="12"/>
        <end position="269"/>
    </location>
</feature>
<dbReference type="SUPFAM" id="SSF56112">
    <property type="entry name" value="Protein kinase-like (PK-like)"/>
    <property type="match status" value="1"/>
</dbReference>
<dbReference type="InterPro" id="IPR033635">
    <property type="entry name" value="ANKS1/Caskin"/>
</dbReference>
<dbReference type="InterPro" id="IPR002110">
    <property type="entry name" value="Ankyrin_rpt"/>
</dbReference>
<feature type="repeat" description="ANK" evidence="3">
    <location>
        <begin position="439"/>
        <end position="471"/>
    </location>
</feature>
<proteinExistence type="predicted"/>
<dbReference type="PROSITE" id="PS50011">
    <property type="entry name" value="PROTEIN_KINASE_DOM"/>
    <property type="match status" value="1"/>
</dbReference>
<keyword evidence="6" id="KW-1185">Reference proteome</keyword>
<dbReference type="AlphaFoldDB" id="A0A830GUD5"/>
<dbReference type="PROSITE" id="PS00108">
    <property type="entry name" value="PROTEIN_KINASE_ST"/>
    <property type="match status" value="1"/>
</dbReference>
<feature type="repeat" description="ANK" evidence="3">
    <location>
        <begin position="373"/>
        <end position="405"/>
    </location>
</feature>
<sequence>MEVSGFRVVEVGGCFRFLACGGFSCAYLIDYGGSRLVFKVPNTLRNYVERGVRPTATRGLDSFRNELDVLMSLNHPNVVRLLGYGVDFPVLVYEYGEATLRDLMVKGVNESDCLRYASGVAEAIRFIHSRGVVHGDVKPENILIVNGVARLTDFNTATRLLATASSSRLTTCTTGYCAPEQIYADLRREALSRGFENRIDIYQLGNIMLECLTGRTINGDDALDEARVNEALNKVSNEDVRELLRQMLNYRPGERLSSEEVAKQIEAIMEGRGATQAKAVKKPPVKKGQLGEELRAKVVQKPRQPSQLDKELLEAAEYGDAKKVKTLLEAGADPNTKDEYGSTPLHWAALKGHLDVVELLLKHGADPNVKDEDGSTPLHDAAWNGHADVVELLLKHGADPNVKDEDGSTPLHDAAWNGHADVVELLLKHGADPNTKNEYGKTPLHRAAMKGHADVVELLLKHGADPNTNDKYGKTPLHRAAEDGLAKVVKVLLEHGADPNTNDKDGKTPLDIAKGDARRVLEEWLNR</sequence>
<accession>A0A830GUD5</accession>
<dbReference type="GO" id="GO:0004672">
    <property type="term" value="F:protein kinase activity"/>
    <property type="evidence" value="ECO:0007669"/>
    <property type="project" value="InterPro"/>
</dbReference>
<evidence type="ECO:0000259" key="4">
    <source>
        <dbReference type="PROSITE" id="PS50011"/>
    </source>
</evidence>
<protein>
    <recommendedName>
        <fullName evidence="4">Protein kinase domain-containing protein</fullName>
    </recommendedName>
</protein>
<feature type="repeat" description="ANK" evidence="3">
    <location>
        <begin position="406"/>
        <end position="438"/>
    </location>
</feature>
<dbReference type="PANTHER" id="PTHR24174">
    <property type="entry name" value="ANKYRIN REPEAT AND STERILE ALPHA MOTIF DOMAIN-CONTAINING PROTEIN 1"/>
    <property type="match status" value="1"/>
</dbReference>
<dbReference type="InterPro" id="IPR000719">
    <property type="entry name" value="Prot_kinase_dom"/>
</dbReference>
<dbReference type="InterPro" id="IPR011009">
    <property type="entry name" value="Kinase-like_dom_sf"/>
</dbReference>
<dbReference type="SMART" id="SM00220">
    <property type="entry name" value="S_TKc"/>
    <property type="match status" value="1"/>
</dbReference>
<dbReference type="Gene3D" id="1.10.510.10">
    <property type="entry name" value="Transferase(Phosphotransferase) domain 1"/>
    <property type="match status" value="1"/>
</dbReference>
<evidence type="ECO:0000256" key="3">
    <source>
        <dbReference type="PROSITE-ProRule" id="PRU00023"/>
    </source>
</evidence>
<gene>
    <name evidence="5" type="ORF">GCM10007981_04580</name>
</gene>
<dbReference type="InterPro" id="IPR008271">
    <property type="entry name" value="Ser/Thr_kinase_AS"/>
</dbReference>
<dbReference type="SMART" id="SM00248">
    <property type="entry name" value="ANK"/>
    <property type="match status" value="6"/>
</dbReference>
<keyword evidence="1" id="KW-0677">Repeat</keyword>
<dbReference type="Pfam" id="PF12796">
    <property type="entry name" value="Ank_2"/>
    <property type="match status" value="2"/>
</dbReference>
<feature type="repeat" description="ANK" evidence="3">
    <location>
        <begin position="472"/>
        <end position="504"/>
    </location>
</feature>
<name>A0A830GUD5_9CREN</name>
<keyword evidence="2 3" id="KW-0040">ANK repeat</keyword>
<dbReference type="Pfam" id="PF00069">
    <property type="entry name" value="Pkinase"/>
    <property type="match status" value="1"/>
</dbReference>
<reference evidence="5" key="2">
    <citation type="submission" date="2020-09" db="EMBL/GenBank/DDBJ databases">
        <authorList>
            <person name="Sun Q."/>
            <person name="Ohkuma M."/>
        </authorList>
    </citation>
    <scope>NUCLEOTIDE SEQUENCE</scope>
    <source>
        <strain evidence="5">JCM 10088</strain>
    </source>
</reference>
<comment type="caution">
    <text evidence="5">The sequence shown here is derived from an EMBL/GenBank/DDBJ whole genome shotgun (WGS) entry which is preliminary data.</text>
</comment>
<dbReference type="PRINTS" id="PR01415">
    <property type="entry name" value="ANKYRIN"/>
</dbReference>
<dbReference type="Proteomes" id="UP000610960">
    <property type="component" value="Unassembled WGS sequence"/>
</dbReference>
<dbReference type="EMBL" id="BMNL01000001">
    <property type="protein sequence ID" value="GGP19728.1"/>
    <property type="molecule type" value="Genomic_DNA"/>
</dbReference>
<dbReference type="SUPFAM" id="SSF48403">
    <property type="entry name" value="Ankyrin repeat"/>
    <property type="match status" value="1"/>
</dbReference>
<dbReference type="PANTHER" id="PTHR24174:SF16">
    <property type="entry name" value="CASKIN-2"/>
    <property type="match status" value="1"/>
</dbReference>
<dbReference type="Gene3D" id="1.25.40.20">
    <property type="entry name" value="Ankyrin repeat-containing domain"/>
    <property type="match status" value="3"/>
</dbReference>
<evidence type="ECO:0000256" key="1">
    <source>
        <dbReference type="ARBA" id="ARBA00022737"/>
    </source>
</evidence>
<dbReference type="PROSITE" id="PS50297">
    <property type="entry name" value="ANK_REP_REGION"/>
    <property type="match status" value="5"/>
</dbReference>
<dbReference type="PROSITE" id="PS50088">
    <property type="entry name" value="ANK_REPEAT"/>
    <property type="match status" value="6"/>
</dbReference>
<dbReference type="InterPro" id="IPR036770">
    <property type="entry name" value="Ankyrin_rpt-contain_sf"/>
</dbReference>
<dbReference type="Gene3D" id="3.30.200.20">
    <property type="entry name" value="Phosphorylase Kinase, domain 1"/>
    <property type="match status" value="1"/>
</dbReference>
<feature type="repeat" description="ANK" evidence="3">
    <location>
        <begin position="340"/>
        <end position="372"/>
    </location>
</feature>
<dbReference type="GO" id="GO:0005524">
    <property type="term" value="F:ATP binding"/>
    <property type="evidence" value="ECO:0007669"/>
    <property type="project" value="InterPro"/>
</dbReference>